<dbReference type="AlphaFoldDB" id="A0A2N5NKL5"/>
<sequence length="455" mass="51513">MEKGEITAFLSLIFVLMISFVTAILESASVQAEKNQARLDMDRAVYSVFGEYQKELLEEYGIFAVEGSYETGNFSEKQLIDRMHYYGASGIWPEVEGIQFLTDQNGQAFREGAVKYMEDLYGISIIQGLGSLAEKWEQQEITGEQTKDESNQSLEELDDMLNQNQSSLPMENNPLPHIEQLKKSGLISLVFPKEKQVSQKQIRGEEQASSRALRVGRGTFPVRSDVDEVTKKLLFHEYVLKKFGNAVEEEKEKRSLAYEVEYLLEGKTSDQENLEAVLNKLLLIRMGLNFVYLQTDTAKQAEAGAMALALATAVALPMLEPVVKQVLLAAWAFGESVMDLRSLMSGKRVALVKTAENWQLSLSSLMKMGTSEDTQEGADVTDGWDYKSYLRMLLFLENGDHLTMRTLDRVEQNLIYEKGLAFFRADACVTKLRLQNLVQIRNGLSYEFPLYFGYE</sequence>
<dbReference type="InterPro" id="IPR043756">
    <property type="entry name" value="DUF5702"/>
</dbReference>
<evidence type="ECO:0000313" key="2">
    <source>
        <dbReference type="Proteomes" id="UP000234849"/>
    </source>
</evidence>
<dbReference type="EMBL" id="NIHM01000004">
    <property type="protein sequence ID" value="PLT56840.1"/>
    <property type="molecule type" value="Genomic_DNA"/>
</dbReference>
<gene>
    <name evidence="1" type="ORF">CDL18_04035</name>
</gene>
<dbReference type="Pfam" id="PF18960">
    <property type="entry name" value="DUF5702"/>
    <property type="match status" value="1"/>
</dbReference>
<proteinExistence type="predicted"/>
<dbReference type="Proteomes" id="UP000234849">
    <property type="component" value="Unassembled WGS sequence"/>
</dbReference>
<reference evidence="1 2" key="1">
    <citation type="journal article" date="2017" name="Genome Med.">
        <title>A novel Ruminococcus gnavus clade enriched in inflammatory bowel disease patients.</title>
        <authorList>
            <person name="Hall A.B."/>
            <person name="Yassour M."/>
            <person name="Sauk J."/>
            <person name="Garner A."/>
            <person name="Jiang X."/>
            <person name="Arthur T."/>
            <person name="Lagoudas G.K."/>
            <person name="Vatanen T."/>
            <person name="Fornelos N."/>
            <person name="Wilson R."/>
            <person name="Bertha M."/>
            <person name="Cohen M."/>
            <person name="Garber J."/>
            <person name="Khalili H."/>
            <person name="Gevers D."/>
            <person name="Ananthakrishnan A.N."/>
            <person name="Kugathasan S."/>
            <person name="Lander E.S."/>
            <person name="Blainey P."/>
            <person name="Vlamakis H."/>
            <person name="Xavier R.J."/>
            <person name="Huttenhower C."/>
        </authorList>
    </citation>
    <scope>NUCLEOTIDE SEQUENCE [LARGE SCALE GENOMIC DNA]</scope>
    <source>
        <strain evidence="1 2">RJX1118</strain>
    </source>
</reference>
<protein>
    <submittedName>
        <fullName evidence="1">Uncharacterized protein</fullName>
    </submittedName>
</protein>
<name>A0A2N5NKL5_MEDGN</name>
<evidence type="ECO:0000313" key="1">
    <source>
        <dbReference type="EMBL" id="PLT56840.1"/>
    </source>
</evidence>
<accession>A0A2N5NKL5</accession>
<comment type="caution">
    <text evidence="1">The sequence shown here is derived from an EMBL/GenBank/DDBJ whole genome shotgun (WGS) entry which is preliminary data.</text>
</comment>
<organism evidence="1 2">
    <name type="scientific">Mediterraneibacter gnavus</name>
    <name type="common">Ruminococcus gnavus</name>
    <dbReference type="NCBI Taxonomy" id="33038"/>
    <lineage>
        <taxon>Bacteria</taxon>
        <taxon>Bacillati</taxon>
        <taxon>Bacillota</taxon>
        <taxon>Clostridia</taxon>
        <taxon>Lachnospirales</taxon>
        <taxon>Lachnospiraceae</taxon>
        <taxon>Mediterraneibacter</taxon>
    </lineage>
</organism>